<reference evidence="21" key="1">
    <citation type="submission" date="2015-11" db="EMBL/GenBank/DDBJ databases">
        <authorList>
            <person name="Blom J."/>
        </authorList>
    </citation>
    <scope>NUCLEOTIDE SEQUENCE [LARGE SCALE GENOMIC DNA]</scope>
</reference>
<evidence type="ECO:0000256" key="16">
    <source>
        <dbReference type="SAM" id="SignalP"/>
    </source>
</evidence>
<dbReference type="InterPro" id="IPR001789">
    <property type="entry name" value="Sig_transdc_resp-reg_receiver"/>
</dbReference>
<dbReference type="Gene3D" id="1.20.120.160">
    <property type="entry name" value="HPT domain"/>
    <property type="match status" value="1"/>
</dbReference>
<dbReference type="PANTHER" id="PTHR43047:SF72">
    <property type="entry name" value="OSMOSENSING HISTIDINE PROTEIN KINASE SLN1"/>
    <property type="match status" value="1"/>
</dbReference>
<keyword evidence="12" id="KW-0902">Two-component regulatory system</keyword>
<feature type="chain" id="PRO_5006857969" description="histidine kinase" evidence="16">
    <location>
        <begin position="21"/>
        <end position="1066"/>
    </location>
</feature>
<dbReference type="InterPro" id="IPR011006">
    <property type="entry name" value="CheY-like_superfamily"/>
</dbReference>
<dbReference type="GO" id="GO:0000155">
    <property type="term" value="F:phosphorelay sensor kinase activity"/>
    <property type="evidence" value="ECO:0007669"/>
    <property type="project" value="InterPro"/>
</dbReference>
<dbReference type="PANTHER" id="PTHR43047">
    <property type="entry name" value="TWO-COMPONENT HISTIDINE PROTEIN KINASE"/>
    <property type="match status" value="1"/>
</dbReference>
<keyword evidence="16" id="KW-0732">Signal</keyword>
<dbReference type="CDD" id="cd17546">
    <property type="entry name" value="REC_hyHK_CKI1_RcsC-like"/>
    <property type="match status" value="1"/>
</dbReference>
<dbReference type="EC" id="2.7.13.3" evidence="3"/>
<evidence type="ECO:0000256" key="4">
    <source>
        <dbReference type="ARBA" id="ARBA00022475"/>
    </source>
</evidence>
<evidence type="ECO:0000256" key="2">
    <source>
        <dbReference type="ARBA" id="ARBA00004429"/>
    </source>
</evidence>
<dbReference type="InterPro" id="IPR003661">
    <property type="entry name" value="HisK_dim/P_dom"/>
</dbReference>
<dbReference type="CDD" id="cd00082">
    <property type="entry name" value="HisKA"/>
    <property type="match status" value="1"/>
</dbReference>
<keyword evidence="10" id="KW-0547">Nucleotide-binding</keyword>
<dbReference type="PATRIC" id="fig|1619313.3.peg.1452"/>
<dbReference type="PROSITE" id="PS50110">
    <property type="entry name" value="RESPONSE_REGULATORY"/>
    <property type="match status" value="1"/>
</dbReference>
<evidence type="ECO:0000256" key="1">
    <source>
        <dbReference type="ARBA" id="ARBA00000085"/>
    </source>
</evidence>
<evidence type="ECO:0000256" key="13">
    <source>
        <dbReference type="ARBA" id="ARBA00023136"/>
    </source>
</evidence>
<keyword evidence="5" id="KW-0997">Cell inner membrane</keyword>
<feature type="domain" description="Response regulatory" evidence="18">
    <location>
        <begin position="823"/>
        <end position="943"/>
    </location>
</feature>
<comment type="catalytic activity">
    <reaction evidence="1">
        <text>ATP + protein L-histidine = ADP + protein N-phospho-L-histidine.</text>
        <dbReference type="EC" id="2.7.13.3"/>
    </reaction>
</comment>
<name>A0A0U5GKG3_9GAMM</name>
<dbReference type="InterPro" id="IPR001638">
    <property type="entry name" value="Solute-binding_3/MltF_N"/>
</dbReference>
<dbReference type="STRING" id="1619313.EM595_1402"/>
<dbReference type="GO" id="GO:0009927">
    <property type="term" value="F:histidine phosphotransfer kinase activity"/>
    <property type="evidence" value="ECO:0007669"/>
    <property type="project" value="TreeGrafter"/>
</dbReference>
<keyword evidence="7" id="KW-0808">Transferase</keyword>
<keyword evidence="9" id="KW-0418">Kinase</keyword>
<dbReference type="InterPro" id="IPR036097">
    <property type="entry name" value="HisK_dim/P_sf"/>
</dbReference>
<evidence type="ECO:0000256" key="12">
    <source>
        <dbReference type="ARBA" id="ARBA00023012"/>
    </source>
</evidence>
<dbReference type="EMBL" id="LN907827">
    <property type="protein sequence ID" value="CUU23636.1"/>
    <property type="molecule type" value="Genomic_DNA"/>
</dbReference>
<keyword evidence="4" id="KW-1003">Cell membrane</keyword>
<evidence type="ECO:0000256" key="3">
    <source>
        <dbReference type="ARBA" id="ARBA00012438"/>
    </source>
</evidence>
<dbReference type="PROSITE" id="PS50894">
    <property type="entry name" value="HPT"/>
    <property type="match status" value="1"/>
</dbReference>
<dbReference type="Gene3D" id="1.10.287.130">
    <property type="match status" value="1"/>
</dbReference>
<organism evidence="20 21">
    <name type="scientific">Duffyella gerundensis</name>
    <dbReference type="NCBI Taxonomy" id="1619313"/>
    <lineage>
        <taxon>Bacteria</taxon>
        <taxon>Pseudomonadati</taxon>
        <taxon>Pseudomonadota</taxon>
        <taxon>Gammaproteobacteria</taxon>
        <taxon>Enterobacterales</taxon>
        <taxon>Erwiniaceae</taxon>
        <taxon>Duffyella</taxon>
    </lineage>
</organism>
<feature type="signal peptide" evidence="16">
    <location>
        <begin position="1"/>
        <end position="20"/>
    </location>
</feature>
<dbReference type="SMART" id="SM00062">
    <property type="entry name" value="PBPb"/>
    <property type="match status" value="2"/>
</dbReference>
<feature type="modified residue" description="4-aspartylphosphate" evidence="15">
    <location>
        <position position="873"/>
    </location>
</feature>
<dbReference type="AlphaFoldDB" id="A0A0U5GKG3"/>
<gene>
    <name evidence="20" type="ORF">EM595_1402</name>
</gene>
<evidence type="ECO:0000259" key="18">
    <source>
        <dbReference type="PROSITE" id="PS50110"/>
    </source>
</evidence>
<dbReference type="InterPro" id="IPR003594">
    <property type="entry name" value="HATPase_dom"/>
</dbReference>
<dbReference type="Proteomes" id="UP000059419">
    <property type="component" value="Chromosome 1"/>
</dbReference>
<evidence type="ECO:0000313" key="21">
    <source>
        <dbReference type="Proteomes" id="UP000059419"/>
    </source>
</evidence>
<keyword evidence="10" id="KW-0067">ATP-binding</keyword>
<dbReference type="SUPFAM" id="SSF55874">
    <property type="entry name" value="ATPase domain of HSP90 chaperone/DNA topoisomerase II/histidine kinase"/>
    <property type="match status" value="1"/>
</dbReference>
<dbReference type="Pfam" id="PF00512">
    <property type="entry name" value="HisKA"/>
    <property type="match status" value="1"/>
</dbReference>
<feature type="domain" description="Histidine kinase" evidence="17">
    <location>
        <begin position="586"/>
        <end position="804"/>
    </location>
</feature>
<evidence type="ECO:0000259" key="17">
    <source>
        <dbReference type="PROSITE" id="PS50109"/>
    </source>
</evidence>
<dbReference type="KEGG" id="ege:EM595_1402"/>
<dbReference type="CDD" id="cd16922">
    <property type="entry name" value="HATPase_EvgS-ArcB-TorS-like"/>
    <property type="match status" value="1"/>
</dbReference>
<dbReference type="SUPFAM" id="SSF52172">
    <property type="entry name" value="CheY-like"/>
    <property type="match status" value="1"/>
</dbReference>
<dbReference type="Pfam" id="PF00497">
    <property type="entry name" value="SBP_bac_3"/>
    <property type="match status" value="2"/>
</dbReference>
<accession>A0A0U5GKG3</accession>
<evidence type="ECO:0000256" key="9">
    <source>
        <dbReference type="ARBA" id="ARBA00022777"/>
    </source>
</evidence>
<dbReference type="InterPro" id="IPR004358">
    <property type="entry name" value="Sig_transdc_His_kin-like_C"/>
</dbReference>
<dbReference type="Pfam" id="PF01627">
    <property type="entry name" value="Hpt"/>
    <property type="match status" value="1"/>
</dbReference>
<dbReference type="SMART" id="SM00387">
    <property type="entry name" value="HATPase_c"/>
    <property type="match status" value="1"/>
</dbReference>
<dbReference type="SUPFAM" id="SSF47384">
    <property type="entry name" value="Homodimeric domain of signal transducing histidine kinase"/>
    <property type="match status" value="1"/>
</dbReference>
<sequence length="1066" mass="118682">MIPFFRLLLPLLCLCFGAAAANNSSLLPRVEVPLPAVTLSAASQQWLATHKVLRVGYWATSQPPISLDRKADQLEGVSAEFLQLIGASFNRPIRLTRYENSQQARDALQAGNIDMLAFWSTENDRNDGMLHSLPWMLDHDLLVQRLSSDPKDDLRQQRLMYVDGSTAPLNLQQRWPKATLQAVYSVLEGLLAIRYDSDTLMWGHASVINYFLQQRRFYELTSREPATPVATRWTFTARADNDVLINAVNAVLAALPVSSYTAINEYWGMGLEHIPVRVPFALSPDLQHWIAQHPQINVYFARTHLPLSYIDDEGDISGLSINLLKMIAARSGLNFNFVPVDNAIALKTALEQDAQGMLAVADPADSSNRHLLFSRAYMQSPWVLVARKDAPAWRSLADMAGKKVAVYQPLAFVDSLAKRFPAVKFVHTDYAFRTVEQLFTGQIDAVVLPEQITSYLLKIYLGDRFRILMPAPVSPSDVTFATREHNTPLMEILNQGLLAFPPQALNLQMSQWISDAGPARLTPWSDYRDYVVQYAPVAALIVLFIFWRNYILKKNLHERRNNEQALLEARERADNANDAKGRFLAQMSHEIRTPLNALVGLLDLEQRGLSQPAQHQHNIQAAADSSRALLLLVGDILDLAKIESGTLQMRPQPVSLTRLTEQIITLFRPQAAEKGITLQYECELHQPWVLFDALMFKQLLSNLLSNAIKFTDQGEVSVALYQGKSADVAQGLYMLEVSDSGIGMSAALAQTIFEPYVQGETLQKGTGLGLSICRQLAELCGATLSVESEPGEGSTFMLRFTAPITTPVERAAPLALSLQLNKRVLIVDDHAPSRLLLSQQLELAGCDVTTAEQGEQALCIWHNSAPFDVVITDCHMPVMDGFTFAQRLRDAERQAQRAPVRLLGLTAMAEQHIIERAQQAGMDGCLFKPLELEELLRQVGNQTAPPQVIARIQALAKADQHAMQELAAATRQQNRHDIQRLAAAIAEQDAQAVAQIAHLIAGGARLLHLDSLFHCCQQLETVARHTQWAEIATLYAQLAQQIEALDLTLQQQMMTGDEQEPSQNRS</sequence>
<keyword evidence="6 15" id="KW-0597">Phosphoprotein</keyword>
<dbReference type="Gene3D" id="3.40.190.10">
    <property type="entry name" value="Periplasmic binding protein-like II"/>
    <property type="match status" value="4"/>
</dbReference>
<dbReference type="SUPFAM" id="SSF47226">
    <property type="entry name" value="Histidine-containing phosphotransfer domain, HPT domain"/>
    <property type="match status" value="1"/>
</dbReference>
<protein>
    <recommendedName>
        <fullName evidence="3">histidine kinase</fullName>
        <ecNumber evidence="3">2.7.13.3</ecNumber>
    </recommendedName>
</protein>
<evidence type="ECO:0000313" key="20">
    <source>
        <dbReference type="EMBL" id="CUU23636.1"/>
    </source>
</evidence>
<keyword evidence="11" id="KW-1133">Transmembrane helix</keyword>
<dbReference type="InterPro" id="IPR036890">
    <property type="entry name" value="HATPase_C_sf"/>
</dbReference>
<feature type="modified residue" description="Phosphohistidine" evidence="14">
    <location>
        <position position="998"/>
    </location>
</feature>
<feature type="domain" description="HPt" evidence="19">
    <location>
        <begin position="959"/>
        <end position="1052"/>
    </location>
</feature>
<dbReference type="PRINTS" id="PR00344">
    <property type="entry name" value="BCTRLSENSOR"/>
</dbReference>
<evidence type="ECO:0000256" key="8">
    <source>
        <dbReference type="ARBA" id="ARBA00022692"/>
    </source>
</evidence>
<dbReference type="SUPFAM" id="SSF53850">
    <property type="entry name" value="Periplasmic binding protein-like II"/>
    <property type="match status" value="2"/>
</dbReference>
<evidence type="ECO:0000256" key="6">
    <source>
        <dbReference type="ARBA" id="ARBA00022553"/>
    </source>
</evidence>
<dbReference type="SMART" id="SM00388">
    <property type="entry name" value="HisKA"/>
    <property type="match status" value="1"/>
</dbReference>
<keyword evidence="8" id="KW-0812">Transmembrane</keyword>
<comment type="subcellular location">
    <subcellularLocation>
        <location evidence="2">Cell inner membrane</location>
        <topology evidence="2">Multi-pass membrane protein</topology>
    </subcellularLocation>
</comment>
<dbReference type="Pfam" id="PF00072">
    <property type="entry name" value="Response_reg"/>
    <property type="match status" value="1"/>
</dbReference>
<evidence type="ECO:0000259" key="19">
    <source>
        <dbReference type="PROSITE" id="PS50894"/>
    </source>
</evidence>
<keyword evidence="13" id="KW-0472">Membrane</keyword>
<proteinExistence type="predicted"/>
<dbReference type="InterPro" id="IPR005467">
    <property type="entry name" value="His_kinase_dom"/>
</dbReference>
<dbReference type="OrthoDB" id="9770795at2"/>
<evidence type="ECO:0000256" key="11">
    <source>
        <dbReference type="ARBA" id="ARBA00022989"/>
    </source>
</evidence>
<dbReference type="InterPro" id="IPR008207">
    <property type="entry name" value="Sig_transdc_His_kin_Hpt_dom"/>
</dbReference>
<evidence type="ECO:0000256" key="15">
    <source>
        <dbReference type="PROSITE-ProRule" id="PRU00169"/>
    </source>
</evidence>
<keyword evidence="21" id="KW-1185">Reference proteome</keyword>
<dbReference type="PROSITE" id="PS50109">
    <property type="entry name" value="HIS_KIN"/>
    <property type="match status" value="1"/>
</dbReference>
<dbReference type="RefSeq" id="WP_067429513.1">
    <property type="nucleotide sequence ID" value="NZ_LN907827.1"/>
</dbReference>
<evidence type="ECO:0000256" key="5">
    <source>
        <dbReference type="ARBA" id="ARBA00022519"/>
    </source>
</evidence>
<evidence type="ECO:0000256" key="10">
    <source>
        <dbReference type="ARBA" id="ARBA00022840"/>
    </source>
</evidence>
<dbReference type="Gene3D" id="3.40.50.2300">
    <property type="match status" value="1"/>
</dbReference>
<evidence type="ECO:0000256" key="14">
    <source>
        <dbReference type="PROSITE-ProRule" id="PRU00110"/>
    </source>
</evidence>
<evidence type="ECO:0000256" key="7">
    <source>
        <dbReference type="ARBA" id="ARBA00022679"/>
    </source>
</evidence>
<dbReference type="GO" id="GO:0005886">
    <property type="term" value="C:plasma membrane"/>
    <property type="evidence" value="ECO:0007669"/>
    <property type="project" value="UniProtKB-SubCell"/>
</dbReference>
<dbReference type="Gene3D" id="3.30.565.10">
    <property type="entry name" value="Histidine kinase-like ATPase, C-terminal domain"/>
    <property type="match status" value="1"/>
</dbReference>
<dbReference type="SMART" id="SM00448">
    <property type="entry name" value="REC"/>
    <property type="match status" value="1"/>
</dbReference>
<dbReference type="InterPro" id="IPR036641">
    <property type="entry name" value="HPT_dom_sf"/>
</dbReference>
<dbReference type="Pfam" id="PF02518">
    <property type="entry name" value="HATPase_c"/>
    <property type="match status" value="1"/>
</dbReference>